<dbReference type="InterPro" id="IPR013833">
    <property type="entry name" value="Cyt_c_oxidase_su3_a-hlx"/>
</dbReference>
<feature type="domain" description="Heme-copper oxidase subunit III family profile" evidence="8">
    <location>
        <begin position="1"/>
        <end position="209"/>
    </location>
</feature>
<organism evidence="9 10">
    <name type="scientific">Anaeromyxobacter oryzae</name>
    <dbReference type="NCBI Taxonomy" id="2918170"/>
    <lineage>
        <taxon>Bacteria</taxon>
        <taxon>Pseudomonadati</taxon>
        <taxon>Myxococcota</taxon>
        <taxon>Myxococcia</taxon>
        <taxon>Myxococcales</taxon>
        <taxon>Cystobacterineae</taxon>
        <taxon>Anaeromyxobacteraceae</taxon>
        <taxon>Anaeromyxobacter</taxon>
    </lineage>
</organism>
<accession>A0ABM7WY94</accession>
<evidence type="ECO:0000256" key="1">
    <source>
        <dbReference type="ARBA" id="ARBA00004141"/>
    </source>
</evidence>
<reference evidence="10" key="1">
    <citation type="journal article" date="2022" name="Int. J. Syst. Evol. Microbiol.">
        <title>Anaeromyxobacter oryzae sp. nov., Anaeromyxobacter diazotrophicus sp. nov. and Anaeromyxobacter paludicola sp. nov., isolated from paddy soils.</title>
        <authorList>
            <person name="Itoh H."/>
            <person name="Xu Z."/>
            <person name="Mise K."/>
            <person name="Masuda Y."/>
            <person name="Ushijima N."/>
            <person name="Hayakawa C."/>
            <person name="Shiratori Y."/>
            <person name="Senoo K."/>
        </authorList>
    </citation>
    <scope>NUCLEOTIDE SEQUENCE [LARGE SCALE GENOMIC DNA]</scope>
    <source>
        <strain evidence="10">Red232</strain>
    </source>
</reference>
<comment type="subcellular location">
    <subcellularLocation>
        <location evidence="6">Cell membrane</location>
        <topology evidence="6">Multi-pass membrane protein</topology>
    </subcellularLocation>
    <subcellularLocation>
        <location evidence="1">Membrane</location>
        <topology evidence="1">Multi-pass membrane protein</topology>
    </subcellularLocation>
</comment>
<feature type="transmembrane region" description="Helical" evidence="7">
    <location>
        <begin position="22"/>
        <end position="48"/>
    </location>
</feature>
<dbReference type="Pfam" id="PF00510">
    <property type="entry name" value="COX3"/>
    <property type="match status" value="1"/>
</dbReference>
<evidence type="ECO:0000259" key="8">
    <source>
        <dbReference type="PROSITE" id="PS50253"/>
    </source>
</evidence>
<dbReference type="CDD" id="cd02862">
    <property type="entry name" value="NorE_like"/>
    <property type="match status" value="1"/>
</dbReference>
<dbReference type="InterPro" id="IPR000298">
    <property type="entry name" value="Cyt_c_oxidase-like_su3"/>
</dbReference>
<evidence type="ECO:0000256" key="7">
    <source>
        <dbReference type="SAM" id="Phobius"/>
    </source>
</evidence>
<feature type="transmembrane region" description="Helical" evidence="7">
    <location>
        <begin position="146"/>
        <end position="170"/>
    </location>
</feature>
<feature type="transmembrane region" description="Helical" evidence="7">
    <location>
        <begin position="95"/>
        <end position="114"/>
    </location>
</feature>
<keyword evidence="10" id="KW-1185">Reference proteome</keyword>
<proteinExistence type="inferred from homology"/>
<keyword evidence="4 7" id="KW-1133">Transmembrane helix</keyword>
<protein>
    <submittedName>
        <fullName evidence="9">Cytochrome c oxidase subunit III</fullName>
    </submittedName>
</protein>
<evidence type="ECO:0000256" key="3">
    <source>
        <dbReference type="ARBA" id="ARBA00022692"/>
    </source>
</evidence>
<dbReference type="PROSITE" id="PS50253">
    <property type="entry name" value="COX3"/>
    <property type="match status" value="1"/>
</dbReference>
<evidence type="ECO:0000256" key="6">
    <source>
        <dbReference type="RuleBase" id="RU003376"/>
    </source>
</evidence>
<dbReference type="Proteomes" id="UP001162891">
    <property type="component" value="Chromosome"/>
</dbReference>
<keyword evidence="5 7" id="KW-0472">Membrane</keyword>
<dbReference type="InterPro" id="IPR035973">
    <property type="entry name" value="Cyt_c_oxidase_su3-like_sf"/>
</dbReference>
<evidence type="ECO:0000256" key="4">
    <source>
        <dbReference type="ARBA" id="ARBA00022989"/>
    </source>
</evidence>
<dbReference type="EMBL" id="AP025591">
    <property type="protein sequence ID" value="BDG04479.1"/>
    <property type="molecule type" value="Genomic_DNA"/>
</dbReference>
<dbReference type="PANTHER" id="PTHR11403:SF6">
    <property type="entry name" value="NITRIC OXIDE REDUCTASE SUBUNIT E"/>
    <property type="match status" value="1"/>
</dbReference>
<name>A0ABM7WY94_9BACT</name>
<keyword evidence="3 6" id="KW-0812">Transmembrane</keyword>
<sequence length="209" mass="23421">MQASPLAHHFENLDKQTHAARLGMWLFLATEVLLFTALFAAYGVYRFLYQDTFAQASRSIETWIGLVNTLVLVTSSFTVAMGLNEATKGNGKRTALFFAASVALALVFLGFKALEYTHHFQEGQLPGRYYTFEGVQGPGATIYFSLYFLITGLHGIHVIIGMTVLAIVGVLSWRGKFTAEYHTPVELAGLYWHLVDLIWIFVFPLIYLI</sequence>
<evidence type="ECO:0000313" key="10">
    <source>
        <dbReference type="Proteomes" id="UP001162891"/>
    </source>
</evidence>
<evidence type="ECO:0000256" key="2">
    <source>
        <dbReference type="ARBA" id="ARBA00010581"/>
    </source>
</evidence>
<dbReference type="PANTHER" id="PTHR11403">
    <property type="entry name" value="CYTOCHROME C OXIDASE SUBUNIT III"/>
    <property type="match status" value="1"/>
</dbReference>
<dbReference type="InterPro" id="IPR024791">
    <property type="entry name" value="Cyt_c/ubiquinol_Oxase_su3"/>
</dbReference>
<comment type="similarity">
    <text evidence="2 6">Belongs to the cytochrome c oxidase subunit 3 family.</text>
</comment>
<feature type="transmembrane region" description="Helical" evidence="7">
    <location>
        <begin position="60"/>
        <end position="83"/>
    </location>
</feature>
<evidence type="ECO:0000256" key="5">
    <source>
        <dbReference type="ARBA" id="ARBA00023136"/>
    </source>
</evidence>
<evidence type="ECO:0000313" key="9">
    <source>
        <dbReference type="EMBL" id="BDG04479.1"/>
    </source>
</evidence>
<dbReference type="RefSeq" id="WP_248352865.1">
    <property type="nucleotide sequence ID" value="NZ_AP025591.1"/>
</dbReference>
<dbReference type="Gene3D" id="1.20.120.80">
    <property type="entry name" value="Cytochrome c oxidase, subunit III, four-helix bundle"/>
    <property type="match status" value="1"/>
</dbReference>
<gene>
    <name evidence="9" type="ORF">AMOR_34750</name>
</gene>
<dbReference type="SUPFAM" id="SSF81452">
    <property type="entry name" value="Cytochrome c oxidase subunit III-like"/>
    <property type="match status" value="1"/>
</dbReference>
<feature type="transmembrane region" description="Helical" evidence="7">
    <location>
        <begin position="190"/>
        <end position="208"/>
    </location>
</feature>